<accession>A0A250JAD1</accession>
<dbReference type="InterPro" id="IPR014721">
    <property type="entry name" value="Ribsml_uS5_D2-typ_fold_subgr"/>
</dbReference>
<dbReference type="AlphaFoldDB" id="A0A250JAD1"/>
<name>A0A250JAD1_9BACT</name>
<proteinExistence type="predicted"/>
<reference evidence="1 2" key="1">
    <citation type="submission" date="2017-06" db="EMBL/GenBank/DDBJ databases">
        <title>Sequencing and comparative analysis of myxobacterial genomes.</title>
        <authorList>
            <person name="Rupp O."/>
            <person name="Goesmann A."/>
            <person name="Sogaard-Andersen L."/>
        </authorList>
    </citation>
    <scope>NUCLEOTIDE SEQUENCE [LARGE SCALE GENOMIC DNA]</scope>
    <source>
        <strain evidence="1 2">DSM 52655</strain>
    </source>
</reference>
<dbReference type="EMBL" id="CP022098">
    <property type="protein sequence ID" value="ATB40457.1"/>
    <property type="molecule type" value="Genomic_DNA"/>
</dbReference>
<organism evidence="1 2">
    <name type="scientific">Cystobacter fuscus</name>
    <dbReference type="NCBI Taxonomy" id="43"/>
    <lineage>
        <taxon>Bacteria</taxon>
        <taxon>Pseudomonadati</taxon>
        <taxon>Myxococcota</taxon>
        <taxon>Myxococcia</taxon>
        <taxon>Myxococcales</taxon>
        <taxon>Cystobacterineae</taxon>
        <taxon>Archangiaceae</taxon>
        <taxon>Cystobacter</taxon>
    </lineage>
</organism>
<dbReference type="PRINTS" id="PR00959">
    <property type="entry name" value="MEVGALKINASE"/>
</dbReference>
<dbReference type="Gene3D" id="3.30.230.10">
    <property type="match status" value="1"/>
</dbReference>
<dbReference type="InterPro" id="IPR020568">
    <property type="entry name" value="Ribosomal_Su5_D2-typ_SF"/>
</dbReference>
<gene>
    <name evidence="1" type="ORF">CYFUS_005906</name>
</gene>
<evidence type="ECO:0000313" key="1">
    <source>
        <dbReference type="EMBL" id="ATB40457.1"/>
    </source>
</evidence>
<evidence type="ECO:0000313" key="2">
    <source>
        <dbReference type="Proteomes" id="UP000217257"/>
    </source>
</evidence>
<dbReference type="SUPFAM" id="SSF54211">
    <property type="entry name" value="Ribosomal protein S5 domain 2-like"/>
    <property type="match status" value="1"/>
</dbReference>
<dbReference type="RefSeq" id="WP_095988322.1">
    <property type="nucleotide sequence ID" value="NZ_CP022098.1"/>
</dbReference>
<sequence>METAQFQMDDPCTIPSREKNEFICKCKVIVSAPQTIEWSPPYAVGYGGLGLTSKLGLRMYIGLGESESDTIELGYVRHFQPERKKFATLPDDKHHTLQSQLQQTLANHAGGLFNKPVSIHVLSEFPFYRGLQADATLSTALAAALHVYHGKIGADALHALTESNTAELNGDRHYKSIFGLAWALEWSITGYQPEGHHTFSLLVRSAEPVVFWRCMGNASSPTTDPFVLKPEGRRLTEISPEDQEQALERANETLQTHLHNPTSSLDAALIFLGREADSKEVLLARRDNLFRKQNEQYRRTMDQLRGFFAGRPERECPRFAILDSSGDGATPGNSAMDLLVVQSMKTFDALRRMVHGGIAADLLRDFVKQVDRAQDLYRLLELSSGYVDEPIHVLRSHARRLLRQKVGVRLVGPGRAGCLLILAARGSLRHALPYLLQKVQKAVNPGMTGAVNCHWFSEREGYSPQGTALRVEQDFDSRRYLTPDGEPLLVLHSWKAGERRLDRYISRSAWIKNRKRCDLAFEPNGEHMSGGSLFLNDQAVKLDSPVLKQAYLTLDLLFRNMNKDSSTLEGSTLAEALNDIRDTDKPYSISEIESKIIKPLNTQLKGLCTVAMIPGRGVKKSVEKLDFKVRLTIGNGTIAVIREWNDGSLQSPSKRRPAQAAKPNNR</sequence>
<dbReference type="KEGG" id="cfus:CYFUS_005906"/>
<protein>
    <submittedName>
        <fullName evidence="1">Uncharacterized protein</fullName>
    </submittedName>
</protein>
<dbReference type="Proteomes" id="UP000217257">
    <property type="component" value="Chromosome"/>
</dbReference>